<gene>
    <name evidence="1" type="ORF">CLV58_109109</name>
</gene>
<evidence type="ECO:0000313" key="1">
    <source>
        <dbReference type="EMBL" id="PRY38382.1"/>
    </source>
</evidence>
<reference evidence="1 2" key="1">
    <citation type="submission" date="2018-03" db="EMBL/GenBank/DDBJ databases">
        <title>Genomic Encyclopedia of Archaeal and Bacterial Type Strains, Phase II (KMG-II): from individual species to whole genera.</title>
        <authorList>
            <person name="Goeker M."/>
        </authorList>
    </citation>
    <scope>NUCLEOTIDE SEQUENCE [LARGE SCALE GENOMIC DNA]</scope>
    <source>
        <strain evidence="1 2">DSM 28354</strain>
    </source>
</reference>
<name>A0A2T0SY81_9BACT</name>
<accession>A0A2T0SY81</accession>
<dbReference type="Proteomes" id="UP000238375">
    <property type="component" value="Unassembled WGS sequence"/>
</dbReference>
<dbReference type="AlphaFoldDB" id="A0A2T0SY81"/>
<protein>
    <submittedName>
        <fullName evidence="1">Uncharacterized protein</fullName>
    </submittedName>
</protein>
<evidence type="ECO:0000313" key="2">
    <source>
        <dbReference type="Proteomes" id="UP000238375"/>
    </source>
</evidence>
<dbReference type="RefSeq" id="WP_106138116.1">
    <property type="nucleotide sequence ID" value="NZ_PVTE01000009.1"/>
</dbReference>
<sequence>MDNPFKKGDWVVCIDFMYTGDFKKSQVQQGKAYRVTDVIDDSIEGTWEKDHNGDGIWLAASRFQLEDPFQTKIRNTLSQIQRYNE</sequence>
<keyword evidence="2" id="KW-1185">Reference proteome</keyword>
<dbReference type="EMBL" id="PVTE01000009">
    <property type="protein sequence ID" value="PRY38382.1"/>
    <property type="molecule type" value="Genomic_DNA"/>
</dbReference>
<organism evidence="1 2">
    <name type="scientific">Spirosoma oryzae</name>
    <dbReference type="NCBI Taxonomy" id="1469603"/>
    <lineage>
        <taxon>Bacteria</taxon>
        <taxon>Pseudomonadati</taxon>
        <taxon>Bacteroidota</taxon>
        <taxon>Cytophagia</taxon>
        <taxon>Cytophagales</taxon>
        <taxon>Cytophagaceae</taxon>
        <taxon>Spirosoma</taxon>
    </lineage>
</organism>
<comment type="caution">
    <text evidence="1">The sequence shown here is derived from an EMBL/GenBank/DDBJ whole genome shotgun (WGS) entry which is preliminary data.</text>
</comment>
<proteinExistence type="predicted"/>